<evidence type="ECO:0000256" key="4">
    <source>
        <dbReference type="ARBA" id="ARBA00023136"/>
    </source>
</evidence>
<feature type="transmembrane region" description="Helical" evidence="5">
    <location>
        <begin position="180"/>
        <end position="201"/>
    </location>
</feature>
<evidence type="ECO:0000256" key="5">
    <source>
        <dbReference type="SAM" id="Phobius"/>
    </source>
</evidence>
<feature type="transmembrane region" description="Helical" evidence="5">
    <location>
        <begin position="152"/>
        <end position="173"/>
    </location>
</feature>
<evidence type="ECO:0000256" key="3">
    <source>
        <dbReference type="ARBA" id="ARBA00022989"/>
    </source>
</evidence>
<feature type="transmembrane region" description="Helical" evidence="5">
    <location>
        <begin position="108"/>
        <end position="132"/>
    </location>
</feature>
<comment type="subcellular location">
    <subcellularLocation>
        <location evidence="1">Membrane</location>
        <topology evidence="1">Multi-pass membrane protein</topology>
    </subcellularLocation>
</comment>
<dbReference type="InterPro" id="IPR051784">
    <property type="entry name" value="Nod_factor_ABC_transporter"/>
</dbReference>
<evidence type="ECO:0000256" key="2">
    <source>
        <dbReference type="ARBA" id="ARBA00022692"/>
    </source>
</evidence>
<keyword evidence="2 5" id="KW-0812">Transmembrane</keyword>
<dbReference type="PANTHER" id="PTHR43229:SF2">
    <property type="entry name" value="NODULATION PROTEIN J"/>
    <property type="match status" value="1"/>
</dbReference>
<dbReference type="RefSeq" id="WP_014868515.1">
    <property type="nucleotide sequence ID" value="NZ_AP018493.1"/>
</dbReference>
<keyword evidence="7" id="KW-0614">Plasmid</keyword>
<dbReference type="GO" id="GO:0016020">
    <property type="term" value="C:membrane"/>
    <property type="evidence" value="ECO:0007669"/>
    <property type="project" value="UniProtKB-SubCell"/>
</dbReference>
<dbReference type="EMBL" id="AP018493">
    <property type="protein sequence ID" value="BBC61859.1"/>
    <property type="molecule type" value="Genomic_DNA"/>
</dbReference>
<keyword evidence="4 5" id="KW-0472">Membrane</keyword>
<feature type="domain" description="ABC-2 type transporter transmembrane" evidence="6">
    <location>
        <begin position="4"/>
        <end position="223"/>
    </location>
</feature>
<accession>A0A2Z5Y4W1</accession>
<proteinExistence type="predicted"/>
<feature type="transmembrane region" description="Helical" evidence="5">
    <location>
        <begin position="269"/>
        <end position="287"/>
    </location>
</feature>
<sequence length="302" mass="33787">MFNLVKRNIMVYTRDRVAFAMSFLSVIILLILYQLFLGQSQLEAIKENIGNQELTLAMTKMINYWLIAGLTTIISLTSTLGAYNVMVQDREKKIDEDIGIGNLAYWKISLSYIIAAVFLGSVITIVCCFLGILFFNGINALKDFSMITGLKVILMIIFSCILSSSIVLPFLTFIKTGTAFTMLSTIIGTVIGFLAGVYISIGSVGRLLAQIMTWFPLTQINAMLKNVLMEKSMNIVFKNASANTLEKYKKTYGITLYNYAEKRLSQNQLLVYPLLITISLTIVYLAIKKGKNVVSFVKEKDV</sequence>
<evidence type="ECO:0000259" key="6">
    <source>
        <dbReference type="Pfam" id="PF01061"/>
    </source>
</evidence>
<dbReference type="Proteomes" id="UP000269226">
    <property type="component" value="Plasmid pMP1"/>
</dbReference>
<keyword evidence="3 5" id="KW-1133">Transmembrane helix</keyword>
<dbReference type="GeneID" id="39499677"/>
<name>A0A2Z5Y4W1_9ENTE</name>
<geneLocation type="plasmid" evidence="8">
    <name>pmp1 dat561 dna</name>
</geneLocation>
<feature type="transmembrane region" description="Helical" evidence="5">
    <location>
        <begin position="64"/>
        <end position="87"/>
    </location>
</feature>
<dbReference type="AlphaFoldDB" id="A0A2Z5Y4W1"/>
<feature type="transmembrane region" description="Helical" evidence="5">
    <location>
        <begin position="17"/>
        <end position="36"/>
    </location>
</feature>
<reference evidence="7 8" key="1">
    <citation type="submission" date="2018-01" db="EMBL/GenBank/DDBJ databases">
        <title>Whole genome sequence of Melissococcus plutonius DAT561.</title>
        <authorList>
            <person name="Okumura K."/>
            <person name="Takamatsu D."/>
            <person name="Okura M."/>
        </authorList>
    </citation>
    <scope>NUCLEOTIDE SEQUENCE [LARGE SCALE GENOMIC DNA]</scope>
    <source>
        <strain evidence="7 8">DAT561</strain>
        <plasmid evidence="8">pmp1 dat561 dna</plasmid>
    </source>
</reference>
<evidence type="ECO:0000256" key="1">
    <source>
        <dbReference type="ARBA" id="ARBA00004141"/>
    </source>
</evidence>
<dbReference type="InterPro" id="IPR013525">
    <property type="entry name" value="ABC2_TM"/>
</dbReference>
<protein>
    <submittedName>
        <fullName evidence="7">ABC transporter, permease protein</fullName>
    </submittedName>
</protein>
<organism evidence="7 8">
    <name type="scientific">Melissococcus plutonius</name>
    <dbReference type="NCBI Taxonomy" id="33970"/>
    <lineage>
        <taxon>Bacteria</taxon>
        <taxon>Bacillati</taxon>
        <taxon>Bacillota</taxon>
        <taxon>Bacilli</taxon>
        <taxon>Lactobacillales</taxon>
        <taxon>Enterococcaceae</taxon>
        <taxon>Melissococcus</taxon>
    </lineage>
</organism>
<evidence type="ECO:0000313" key="7">
    <source>
        <dbReference type="EMBL" id="BBC61859.1"/>
    </source>
</evidence>
<dbReference type="PANTHER" id="PTHR43229">
    <property type="entry name" value="NODULATION PROTEIN J"/>
    <property type="match status" value="1"/>
</dbReference>
<evidence type="ECO:0000313" key="8">
    <source>
        <dbReference type="Proteomes" id="UP000269226"/>
    </source>
</evidence>
<dbReference type="Pfam" id="PF01061">
    <property type="entry name" value="ABC2_membrane"/>
    <property type="match status" value="1"/>
</dbReference>
<dbReference type="GO" id="GO:0140359">
    <property type="term" value="F:ABC-type transporter activity"/>
    <property type="evidence" value="ECO:0007669"/>
    <property type="project" value="InterPro"/>
</dbReference>
<gene>
    <name evidence="7" type="ORF">DAT561_p1159</name>
</gene>